<evidence type="ECO:0000256" key="1">
    <source>
        <dbReference type="ARBA" id="ARBA00006432"/>
    </source>
</evidence>
<dbReference type="STRING" id="504486.SAMN05660703_1603"/>
<feature type="domain" description="AMP-dependent synthetase/ligase" evidence="3">
    <location>
        <begin position="52"/>
        <end position="200"/>
    </location>
</feature>
<keyword evidence="5" id="KW-1185">Reference proteome</keyword>
<dbReference type="OrthoDB" id="8870348at2"/>
<dbReference type="Gene3D" id="3.30.300.30">
    <property type="match status" value="1"/>
</dbReference>
<dbReference type="Proteomes" id="UP000192360">
    <property type="component" value="Unassembled WGS sequence"/>
</dbReference>
<dbReference type="Pfam" id="PF00501">
    <property type="entry name" value="AMP-binding"/>
    <property type="match status" value="1"/>
</dbReference>
<dbReference type="InterPro" id="IPR045851">
    <property type="entry name" value="AMP-bd_C_sf"/>
</dbReference>
<dbReference type="InterPro" id="IPR000873">
    <property type="entry name" value="AMP-dep_synth/lig_dom"/>
</dbReference>
<dbReference type="GO" id="GO:0006631">
    <property type="term" value="P:fatty acid metabolic process"/>
    <property type="evidence" value="ECO:0007669"/>
    <property type="project" value="TreeGrafter"/>
</dbReference>
<dbReference type="Gene3D" id="3.40.50.12780">
    <property type="entry name" value="N-terminal domain of ligase-like"/>
    <property type="match status" value="1"/>
</dbReference>
<comment type="similarity">
    <text evidence="1">Belongs to the ATP-dependent AMP-binding enzyme family.</text>
</comment>
<dbReference type="EMBL" id="FWXO01000002">
    <property type="protein sequence ID" value="SMC52863.1"/>
    <property type="molecule type" value="Genomic_DNA"/>
</dbReference>
<dbReference type="RefSeq" id="WP_084060962.1">
    <property type="nucleotide sequence ID" value="NZ_FWXO01000002.1"/>
</dbReference>
<name>A0A1W1ZWW0_9FLAO</name>
<keyword evidence="2 4" id="KW-0436">Ligase</keyword>
<evidence type="ECO:0000313" key="4">
    <source>
        <dbReference type="EMBL" id="SMC52863.1"/>
    </source>
</evidence>
<accession>A0A1W1ZWW0</accession>
<dbReference type="AlphaFoldDB" id="A0A1W1ZWW0"/>
<dbReference type="GO" id="GO:0031956">
    <property type="term" value="F:medium-chain fatty acid-CoA ligase activity"/>
    <property type="evidence" value="ECO:0007669"/>
    <property type="project" value="TreeGrafter"/>
</dbReference>
<organism evidence="4 5">
    <name type="scientific">Cellulophaga tyrosinoxydans</name>
    <dbReference type="NCBI Taxonomy" id="504486"/>
    <lineage>
        <taxon>Bacteria</taxon>
        <taxon>Pseudomonadati</taxon>
        <taxon>Bacteroidota</taxon>
        <taxon>Flavobacteriia</taxon>
        <taxon>Flavobacteriales</taxon>
        <taxon>Flavobacteriaceae</taxon>
        <taxon>Cellulophaga</taxon>
    </lineage>
</organism>
<protein>
    <submittedName>
        <fullName evidence="4">O-succinylbenzoic acid--CoA ligase</fullName>
    </submittedName>
</protein>
<evidence type="ECO:0000259" key="3">
    <source>
        <dbReference type="Pfam" id="PF00501"/>
    </source>
</evidence>
<reference evidence="4 5" key="1">
    <citation type="submission" date="2017-04" db="EMBL/GenBank/DDBJ databases">
        <authorList>
            <person name="Afonso C.L."/>
            <person name="Miller P.J."/>
            <person name="Scott M.A."/>
            <person name="Spackman E."/>
            <person name="Goraichik I."/>
            <person name="Dimitrov K.M."/>
            <person name="Suarez D.L."/>
            <person name="Swayne D.E."/>
        </authorList>
    </citation>
    <scope>NUCLEOTIDE SEQUENCE [LARGE SCALE GENOMIC DNA]</scope>
    <source>
        <strain evidence="4 5">DSM 21164</strain>
    </source>
</reference>
<gene>
    <name evidence="4" type="ORF">SAMN05660703_1603</name>
</gene>
<sequence length="354" mass="39639">MNNNYKVIHPQFRLNGIAFSFDDLKEVGYCLIKEGLPFEIAIGNFLIDWVNDDAFVYVKTSGSTGTPKQIKLEKQHMVNSAMATGSFFNLKSGDSALLCLPTEFIAGKMMLVRAMVLGLKLDYVAPNSKPLENNSKVYDFAAMIPLQLENSIAHIESIKKLIVGGAKMSTDLIHRVQYKTTAVFETYGMTETITHIAVKEIHNAQQIASETFKALPDVTFKTDQRNCLVIHAPSIATEKVVTNDLVNLISSTEFEWLGRFDSIINSGGIKLIPEKIEAKLAAIIKERFFVAGIPDEKLGEKLVLVIEGKPRKIDFSSLELTPYEIPKEVFYATKFVETENNKIQRKKTLNLLIK</sequence>
<dbReference type="InterPro" id="IPR020845">
    <property type="entry name" value="AMP-binding_CS"/>
</dbReference>
<dbReference type="SUPFAM" id="SSF56801">
    <property type="entry name" value="Acetyl-CoA synthetase-like"/>
    <property type="match status" value="1"/>
</dbReference>
<evidence type="ECO:0000256" key="2">
    <source>
        <dbReference type="ARBA" id="ARBA00022598"/>
    </source>
</evidence>
<dbReference type="PANTHER" id="PTHR43201:SF5">
    <property type="entry name" value="MEDIUM-CHAIN ACYL-COA LIGASE ACSF2, MITOCHONDRIAL"/>
    <property type="match status" value="1"/>
</dbReference>
<evidence type="ECO:0000313" key="5">
    <source>
        <dbReference type="Proteomes" id="UP000192360"/>
    </source>
</evidence>
<dbReference type="InterPro" id="IPR042099">
    <property type="entry name" value="ANL_N_sf"/>
</dbReference>
<dbReference type="PROSITE" id="PS00455">
    <property type="entry name" value="AMP_BINDING"/>
    <property type="match status" value="1"/>
</dbReference>
<dbReference type="PANTHER" id="PTHR43201">
    <property type="entry name" value="ACYL-COA SYNTHETASE"/>
    <property type="match status" value="1"/>
</dbReference>
<proteinExistence type="inferred from homology"/>